<evidence type="ECO:0000256" key="6">
    <source>
        <dbReference type="ARBA" id="ARBA00034125"/>
    </source>
</evidence>
<dbReference type="InterPro" id="IPR010619">
    <property type="entry name" value="ThrE-like_N"/>
</dbReference>
<feature type="domain" description="Threonine/Serine exporter ThrE" evidence="9">
    <location>
        <begin position="281"/>
        <end position="403"/>
    </location>
</feature>
<evidence type="ECO:0000256" key="1">
    <source>
        <dbReference type="ARBA" id="ARBA00004651"/>
    </source>
</evidence>
<protein>
    <recommendedName>
        <fullName evidence="11">Threonine/serine exporter family protein</fullName>
    </recommendedName>
</protein>
<dbReference type="Pfam" id="PF12821">
    <property type="entry name" value="ThrE_2"/>
    <property type="match status" value="1"/>
</dbReference>
<dbReference type="PANTHER" id="PTHR34390">
    <property type="entry name" value="UPF0442 PROTEIN YJJB-RELATED"/>
    <property type="match status" value="1"/>
</dbReference>
<evidence type="ECO:0000313" key="10">
    <source>
        <dbReference type="EMBL" id="CUR59805.1"/>
    </source>
</evidence>
<keyword evidence="4 7" id="KW-1133">Transmembrane helix</keyword>
<feature type="transmembrane region" description="Helical" evidence="7">
    <location>
        <begin position="298"/>
        <end position="316"/>
    </location>
</feature>
<evidence type="ECO:0000259" key="8">
    <source>
        <dbReference type="Pfam" id="PF06738"/>
    </source>
</evidence>
<feature type="transmembrane region" description="Helical" evidence="7">
    <location>
        <begin position="322"/>
        <end position="342"/>
    </location>
</feature>
<sequence>MAESNETYQTLDLSLRVGELLLSSGAGAADVAAQMLNVAYACGLRRVTADVTFTELAMSHQPHYDQPALIQLRQVRHRDIDYGDLTLVDHLIRDVTEGSCTREEASARLARIVSSGHQLPRWAVTLGYGLMGAGVGLMLGGSAVVTAVAFVAAVAIDLTQRQLTRHRLPAFYQQVAGGMVATLIASGVAATGVDANPSQVVTASIILLLSGVNFMGAIQDALIGYPLTAGARILEAILATSGVIAGVSGGLSVARVLQIDFGELDPGAFSLSDLPLMALGGAISAAAFAFASYAPYRALLPIAATGAVATTLYGLVLERDLGVAWASATGALLVGLVSYSVAGRVRVPALIIVVSGVVPLLPGLSIFRGLAQLAEGSEAGLLSMVSAAAVAIALSSGVFLGEYIAQPLKREARRLESRLAGPRMVGPFHVRPARKRRSVT</sequence>
<dbReference type="GO" id="GO:0005886">
    <property type="term" value="C:plasma membrane"/>
    <property type="evidence" value="ECO:0007669"/>
    <property type="project" value="UniProtKB-SubCell"/>
</dbReference>
<proteinExistence type="inferred from homology"/>
<feature type="transmembrane region" description="Helical" evidence="7">
    <location>
        <begin position="230"/>
        <end position="254"/>
    </location>
</feature>
<feature type="transmembrane region" description="Helical" evidence="7">
    <location>
        <begin position="274"/>
        <end position="291"/>
    </location>
</feature>
<comment type="similarity">
    <text evidence="6">Belongs to the ThrE exporter (TC 2.A.79) family.</text>
</comment>
<name>A0A2P2CCW4_9ZZZZ</name>
<evidence type="ECO:0008006" key="11">
    <source>
        <dbReference type="Google" id="ProtNLM"/>
    </source>
</evidence>
<dbReference type="InterPro" id="IPR024528">
    <property type="entry name" value="ThrE_2"/>
</dbReference>
<evidence type="ECO:0000256" key="5">
    <source>
        <dbReference type="ARBA" id="ARBA00023136"/>
    </source>
</evidence>
<feature type="transmembrane region" description="Helical" evidence="7">
    <location>
        <begin position="128"/>
        <end position="158"/>
    </location>
</feature>
<evidence type="ECO:0000256" key="2">
    <source>
        <dbReference type="ARBA" id="ARBA00022475"/>
    </source>
</evidence>
<keyword evidence="5 7" id="KW-0472">Membrane</keyword>
<evidence type="ECO:0000256" key="3">
    <source>
        <dbReference type="ARBA" id="ARBA00022692"/>
    </source>
</evidence>
<evidence type="ECO:0000256" key="4">
    <source>
        <dbReference type="ARBA" id="ARBA00022989"/>
    </source>
</evidence>
<feature type="transmembrane region" description="Helical" evidence="7">
    <location>
        <begin position="199"/>
        <end position="218"/>
    </location>
</feature>
<keyword evidence="2" id="KW-1003">Cell membrane</keyword>
<accession>A0A2P2CCW4</accession>
<feature type="transmembrane region" description="Helical" evidence="7">
    <location>
        <begin position="379"/>
        <end position="405"/>
    </location>
</feature>
<reference evidence="10" key="1">
    <citation type="submission" date="2015-08" db="EMBL/GenBank/DDBJ databases">
        <authorList>
            <person name="Babu N.S."/>
            <person name="Beckwith C.J."/>
            <person name="Beseler K.G."/>
            <person name="Brison A."/>
            <person name="Carone J.V."/>
            <person name="Caskin T.P."/>
            <person name="Diamond M."/>
            <person name="Durham M.E."/>
            <person name="Foxe J.M."/>
            <person name="Go M."/>
            <person name="Henderson B.A."/>
            <person name="Jones I.B."/>
            <person name="McGettigan J.A."/>
            <person name="Micheletti S.J."/>
            <person name="Nasrallah M.E."/>
            <person name="Ortiz D."/>
            <person name="Piller C.R."/>
            <person name="Privatt S.R."/>
            <person name="Schneider S.L."/>
            <person name="Sharp S."/>
            <person name="Smith T.C."/>
            <person name="Stanton J.D."/>
            <person name="Ullery H.E."/>
            <person name="Wilson R.J."/>
            <person name="Serrano M.G."/>
            <person name="Buck G."/>
            <person name="Lee V."/>
            <person name="Wang Y."/>
            <person name="Carvalho R."/>
            <person name="Voegtly L."/>
            <person name="Shi R."/>
            <person name="Duckworth R."/>
            <person name="Johnson A."/>
            <person name="Loviza R."/>
            <person name="Walstead R."/>
            <person name="Shah Z."/>
            <person name="Kiflezghi M."/>
            <person name="Wade K."/>
            <person name="Ball S.L."/>
            <person name="Bradley K.W."/>
            <person name="Asai D.J."/>
            <person name="Bowman C.A."/>
            <person name="Russell D.A."/>
            <person name="Pope W.H."/>
            <person name="Jacobs-Sera D."/>
            <person name="Hendrix R.W."/>
            <person name="Hatfull G.F."/>
        </authorList>
    </citation>
    <scope>NUCLEOTIDE SEQUENCE</scope>
</reference>
<dbReference type="AlphaFoldDB" id="A0A2P2CCW4"/>
<evidence type="ECO:0000256" key="7">
    <source>
        <dbReference type="SAM" id="Phobius"/>
    </source>
</evidence>
<feature type="domain" description="Threonine/serine exporter-like N-terminal" evidence="8">
    <location>
        <begin position="13"/>
        <end position="253"/>
    </location>
</feature>
<dbReference type="Pfam" id="PF06738">
    <property type="entry name" value="ThrE"/>
    <property type="match status" value="1"/>
</dbReference>
<feature type="transmembrane region" description="Helical" evidence="7">
    <location>
        <begin position="349"/>
        <end position="367"/>
    </location>
</feature>
<comment type="subcellular location">
    <subcellularLocation>
        <location evidence="1">Cell membrane</location>
        <topology evidence="1">Multi-pass membrane protein</topology>
    </subcellularLocation>
</comment>
<organism evidence="10">
    <name type="scientific">metagenome</name>
    <dbReference type="NCBI Taxonomy" id="256318"/>
    <lineage>
        <taxon>unclassified sequences</taxon>
        <taxon>metagenomes</taxon>
    </lineage>
</organism>
<dbReference type="PANTHER" id="PTHR34390:SF2">
    <property type="entry name" value="SUCCINATE TRANSPORTER SUBUNIT YJJP-RELATED"/>
    <property type="match status" value="1"/>
</dbReference>
<dbReference type="GO" id="GO:0015744">
    <property type="term" value="P:succinate transport"/>
    <property type="evidence" value="ECO:0007669"/>
    <property type="project" value="TreeGrafter"/>
</dbReference>
<dbReference type="EMBL" id="CZKA01000065">
    <property type="protein sequence ID" value="CUR59805.1"/>
    <property type="molecule type" value="Genomic_DNA"/>
</dbReference>
<dbReference type="InterPro" id="IPR050539">
    <property type="entry name" value="ThrE_Dicarb/AminoAcid_Exp"/>
</dbReference>
<feature type="transmembrane region" description="Helical" evidence="7">
    <location>
        <begin position="170"/>
        <end position="193"/>
    </location>
</feature>
<gene>
    <name evidence="10" type="ORF">NOCA2680034</name>
</gene>
<keyword evidence="3 7" id="KW-0812">Transmembrane</keyword>
<evidence type="ECO:0000259" key="9">
    <source>
        <dbReference type="Pfam" id="PF12821"/>
    </source>
</evidence>
<dbReference type="GO" id="GO:0022857">
    <property type="term" value="F:transmembrane transporter activity"/>
    <property type="evidence" value="ECO:0007669"/>
    <property type="project" value="InterPro"/>
</dbReference>